<dbReference type="Pfam" id="PF08885">
    <property type="entry name" value="GSCFA"/>
    <property type="match status" value="1"/>
</dbReference>
<dbReference type="AlphaFoldDB" id="A0A975JE38"/>
<keyword evidence="3" id="KW-1185">Reference proteome</keyword>
<dbReference type="EMBL" id="CP073581">
    <property type="protein sequence ID" value="QUJ76799.1"/>
    <property type="molecule type" value="Genomic_DNA"/>
</dbReference>
<dbReference type="InterPro" id="IPR014982">
    <property type="entry name" value="GSCFA"/>
</dbReference>
<sequence>MHPYEDLRATAFWKPGVAEPEGGEIADLWIPRFEIHRGDAIVTAGSCFAQNLGRALRNNNMNWLVTETPPKGLPRSLHAANGYGLFSFRTGNIYSPVLLHQWLVWAFDPARISDEVWQDGGRFFDPFRPSVRSTGFDSAEEVIASRAATARAVREAVLQAKVFIYTPGLTETWVNTQSREIYPACPGTVCGLFDPAMHRCVNVGFQAGKDALVKAFEIMKTHNPEIKLLLTVSPVPITATVTGSHVLQASTYTKSVLRALVGEFVAATPDTDYFPSYDLVSAAMLPESYFDENRRTITPQGVEKVMQKFFEGLGHAGRIVPTGQGEIVCEDEILSFYGKS</sequence>
<name>A0A975JE38_9RHOB</name>
<dbReference type="RefSeq" id="WP_212704996.1">
    <property type="nucleotide sequence ID" value="NZ_CP073581.1"/>
</dbReference>
<evidence type="ECO:0000313" key="3">
    <source>
        <dbReference type="Proteomes" id="UP000683291"/>
    </source>
</evidence>
<evidence type="ECO:0000259" key="1">
    <source>
        <dbReference type="Pfam" id="PF08885"/>
    </source>
</evidence>
<dbReference type="KEGG" id="sual:KDD17_01685"/>
<feature type="domain" description="GSCFA" evidence="1">
    <location>
        <begin position="41"/>
        <end position="309"/>
    </location>
</feature>
<protein>
    <submittedName>
        <fullName evidence="2">GSCFA domain-containing protein</fullName>
    </submittedName>
</protein>
<gene>
    <name evidence="2" type="ORF">KDD17_01685</name>
</gene>
<dbReference type="Proteomes" id="UP000683291">
    <property type="component" value="Chromosome 1"/>
</dbReference>
<evidence type="ECO:0000313" key="2">
    <source>
        <dbReference type="EMBL" id="QUJ76799.1"/>
    </source>
</evidence>
<reference evidence="2" key="1">
    <citation type="submission" date="2021-04" db="EMBL/GenBank/DDBJ databases">
        <title>Complete genome sequence for Sulfitobacter sp. strain JK7-1.</title>
        <authorList>
            <person name="Park S.-J."/>
        </authorList>
    </citation>
    <scope>NUCLEOTIDE SEQUENCE</scope>
    <source>
        <strain evidence="2">JK7-1</strain>
    </source>
</reference>
<proteinExistence type="predicted"/>
<accession>A0A975JE38</accession>
<organism evidence="2 3">
    <name type="scientific">Sulfitobacter albidus</name>
    <dbReference type="NCBI Taxonomy" id="2829501"/>
    <lineage>
        <taxon>Bacteria</taxon>
        <taxon>Pseudomonadati</taxon>
        <taxon>Pseudomonadota</taxon>
        <taxon>Alphaproteobacteria</taxon>
        <taxon>Rhodobacterales</taxon>
        <taxon>Roseobacteraceae</taxon>
        <taxon>Sulfitobacter</taxon>
    </lineage>
</organism>